<dbReference type="InterPro" id="IPR029023">
    <property type="entry name" value="Tensin_phosphatase"/>
</dbReference>
<dbReference type="GO" id="GO:0016314">
    <property type="term" value="F:phosphatidylinositol-3,4,5-trisphosphate 3-phosphatase activity"/>
    <property type="evidence" value="ECO:0007669"/>
    <property type="project" value="TreeGrafter"/>
</dbReference>
<evidence type="ECO:0000259" key="2">
    <source>
        <dbReference type="PROSITE" id="PS51181"/>
    </source>
</evidence>
<dbReference type="GO" id="GO:0005886">
    <property type="term" value="C:plasma membrane"/>
    <property type="evidence" value="ECO:0007669"/>
    <property type="project" value="TreeGrafter"/>
</dbReference>
<name>A0A0C3QPP8_9AGAM</name>
<dbReference type="GO" id="GO:0043491">
    <property type="term" value="P:phosphatidylinositol 3-kinase/protein kinase B signal transduction"/>
    <property type="evidence" value="ECO:0007669"/>
    <property type="project" value="TreeGrafter"/>
</dbReference>
<dbReference type="GO" id="GO:0051896">
    <property type="term" value="P:regulation of phosphatidylinositol 3-kinase/protein kinase B signal transduction"/>
    <property type="evidence" value="ECO:0007669"/>
    <property type="project" value="TreeGrafter"/>
</dbReference>
<reference evidence="4" key="2">
    <citation type="submission" date="2015-01" db="EMBL/GenBank/DDBJ databases">
        <title>Evolutionary Origins and Diversification of the Mycorrhizal Mutualists.</title>
        <authorList>
            <consortium name="DOE Joint Genome Institute"/>
            <consortium name="Mycorrhizal Genomics Consortium"/>
            <person name="Kohler A."/>
            <person name="Kuo A."/>
            <person name="Nagy L.G."/>
            <person name="Floudas D."/>
            <person name="Copeland A."/>
            <person name="Barry K.W."/>
            <person name="Cichocki N."/>
            <person name="Veneault-Fourrey C."/>
            <person name="LaButti K."/>
            <person name="Lindquist E.A."/>
            <person name="Lipzen A."/>
            <person name="Lundell T."/>
            <person name="Morin E."/>
            <person name="Murat C."/>
            <person name="Riley R."/>
            <person name="Ohm R."/>
            <person name="Sun H."/>
            <person name="Tunlid A."/>
            <person name="Henrissat B."/>
            <person name="Grigoriev I.V."/>
            <person name="Hibbett D.S."/>
            <person name="Martin F."/>
        </authorList>
    </citation>
    <scope>NUCLEOTIDE SEQUENCE [LARGE SCALE GENOMIC DNA]</scope>
    <source>
        <strain evidence="4">MUT 4182</strain>
    </source>
</reference>
<evidence type="ECO:0000256" key="1">
    <source>
        <dbReference type="ARBA" id="ARBA00022801"/>
    </source>
</evidence>
<sequence length="132" mass="15266">MSLTSFVRRLVSGQKARFRDEKLGVELDLAYLTDRIIMMGYPASGVESLYRNDGEDVRKFLDHRHGKNYWVFNFCPLNENSYPASMFDGRVSRYPFPDHHAPPLAILALATREMDIYLKQDPDRVVVLHCKG</sequence>
<dbReference type="PANTHER" id="PTHR12305:SF81">
    <property type="entry name" value="PHOSPHATIDYLINOSITOL 3,4,5-TRISPHOSPHATE 3-PHOSPHATASE AND DUAL-SPECIFICITY PROTEIN PHOSPHATASE PTEN"/>
    <property type="match status" value="1"/>
</dbReference>
<dbReference type="OrthoDB" id="5632at2759"/>
<evidence type="ECO:0000313" key="4">
    <source>
        <dbReference type="Proteomes" id="UP000054248"/>
    </source>
</evidence>
<dbReference type="HOGENOM" id="CLU_020105_1_0_1"/>
<dbReference type="AlphaFoldDB" id="A0A0C3QPP8"/>
<dbReference type="GO" id="GO:0048870">
    <property type="term" value="P:cell motility"/>
    <property type="evidence" value="ECO:0007669"/>
    <property type="project" value="TreeGrafter"/>
</dbReference>
<dbReference type="Proteomes" id="UP000054248">
    <property type="component" value="Unassembled WGS sequence"/>
</dbReference>
<proteinExistence type="predicted"/>
<accession>A0A0C3QPP8</accession>
<evidence type="ECO:0000313" key="3">
    <source>
        <dbReference type="EMBL" id="KIO29339.1"/>
    </source>
</evidence>
<organism evidence="3 4">
    <name type="scientific">Tulasnella calospora MUT 4182</name>
    <dbReference type="NCBI Taxonomy" id="1051891"/>
    <lineage>
        <taxon>Eukaryota</taxon>
        <taxon>Fungi</taxon>
        <taxon>Dikarya</taxon>
        <taxon>Basidiomycota</taxon>
        <taxon>Agaricomycotina</taxon>
        <taxon>Agaricomycetes</taxon>
        <taxon>Cantharellales</taxon>
        <taxon>Tulasnellaceae</taxon>
        <taxon>Tulasnella</taxon>
    </lineage>
</organism>
<dbReference type="PROSITE" id="PS51181">
    <property type="entry name" value="PPASE_TENSIN"/>
    <property type="match status" value="1"/>
</dbReference>
<keyword evidence="1" id="KW-0378">Hydrolase</keyword>
<dbReference type="GO" id="GO:0005634">
    <property type="term" value="C:nucleus"/>
    <property type="evidence" value="ECO:0007669"/>
    <property type="project" value="TreeGrafter"/>
</dbReference>
<dbReference type="SUPFAM" id="SSF52799">
    <property type="entry name" value="(Phosphotyrosine protein) phosphatases II"/>
    <property type="match status" value="1"/>
</dbReference>
<feature type="domain" description="Phosphatase tensin-type" evidence="2">
    <location>
        <begin position="18"/>
        <end position="132"/>
    </location>
</feature>
<gene>
    <name evidence="3" type="ORF">M407DRAFT_21560</name>
</gene>
<dbReference type="InterPro" id="IPR051281">
    <property type="entry name" value="Dual-spec_lipid-protein_phosph"/>
</dbReference>
<dbReference type="Gene3D" id="3.90.190.10">
    <property type="entry name" value="Protein tyrosine phosphatase superfamily"/>
    <property type="match status" value="1"/>
</dbReference>
<dbReference type="GO" id="GO:0004725">
    <property type="term" value="F:protein tyrosine phosphatase activity"/>
    <property type="evidence" value="ECO:0007669"/>
    <property type="project" value="TreeGrafter"/>
</dbReference>
<dbReference type="PANTHER" id="PTHR12305">
    <property type="entry name" value="PHOSPHATASE WITH HOMOLOGY TO TENSIN"/>
    <property type="match status" value="1"/>
</dbReference>
<dbReference type="GO" id="GO:0042995">
    <property type="term" value="C:cell projection"/>
    <property type="evidence" value="ECO:0007669"/>
    <property type="project" value="TreeGrafter"/>
</dbReference>
<dbReference type="GO" id="GO:0046856">
    <property type="term" value="P:phosphatidylinositol dephosphorylation"/>
    <property type="evidence" value="ECO:0007669"/>
    <property type="project" value="TreeGrafter"/>
</dbReference>
<dbReference type="GO" id="GO:0005829">
    <property type="term" value="C:cytosol"/>
    <property type="evidence" value="ECO:0007669"/>
    <property type="project" value="TreeGrafter"/>
</dbReference>
<dbReference type="STRING" id="1051891.A0A0C3QPP8"/>
<reference evidence="3 4" key="1">
    <citation type="submission" date="2014-04" db="EMBL/GenBank/DDBJ databases">
        <authorList>
            <consortium name="DOE Joint Genome Institute"/>
            <person name="Kuo A."/>
            <person name="Girlanda M."/>
            <person name="Perotto S."/>
            <person name="Kohler A."/>
            <person name="Nagy L.G."/>
            <person name="Floudas D."/>
            <person name="Copeland A."/>
            <person name="Barry K.W."/>
            <person name="Cichocki N."/>
            <person name="Veneault-Fourrey C."/>
            <person name="LaButti K."/>
            <person name="Lindquist E.A."/>
            <person name="Lipzen A."/>
            <person name="Lundell T."/>
            <person name="Morin E."/>
            <person name="Murat C."/>
            <person name="Sun H."/>
            <person name="Tunlid A."/>
            <person name="Henrissat B."/>
            <person name="Grigoriev I.V."/>
            <person name="Hibbett D.S."/>
            <person name="Martin F."/>
            <person name="Nordberg H.P."/>
            <person name="Cantor M.N."/>
            <person name="Hua S.X."/>
        </authorList>
    </citation>
    <scope>NUCLEOTIDE SEQUENCE [LARGE SCALE GENOMIC DNA]</scope>
    <source>
        <strain evidence="3 4">MUT 4182</strain>
    </source>
</reference>
<dbReference type="InterPro" id="IPR029021">
    <property type="entry name" value="Prot-tyrosine_phosphatase-like"/>
</dbReference>
<keyword evidence="4" id="KW-1185">Reference proteome</keyword>
<protein>
    <recommendedName>
        <fullName evidence="2">Phosphatase tensin-type domain-containing protein</fullName>
    </recommendedName>
</protein>
<dbReference type="EMBL" id="KN822984">
    <property type="protein sequence ID" value="KIO29339.1"/>
    <property type="molecule type" value="Genomic_DNA"/>
</dbReference>